<dbReference type="GO" id="GO:0004252">
    <property type="term" value="F:serine-type endopeptidase activity"/>
    <property type="evidence" value="ECO:0007669"/>
    <property type="project" value="InterPro"/>
</dbReference>
<evidence type="ECO:0000256" key="8">
    <source>
        <dbReference type="ARBA" id="ARBA00022989"/>
    </source>
</evidence>
<protein>
    <recommendedName>
        <fullName evidence="5">Signal peptidase complex catalytic subunit SEC11</fullName>
        <ecNumber evidence="4">3.4.21.89</ecNumber>
    </recommendedName>
    <alternativeName>
        <fullName evidence="6">Signal peptidase complex catalytic subunit sec11</fullName>
    </alternativeName>
</protein>
<evidence type="ECO:0000256" key="10">
    <source>
        <dbReference type="ARBA" id="ARBA00045533"/>
    </source>
</evidence>
<dbReference type="SUPFAM" id="SSF51306">
    <property type="entry name" value="LexA/Signal peptidase"/>
    <property type="match status" value="1"/>
</dbReference>
<dbReference type="NCBIfam" id="TIGR02228">
    <property type="entry name" value="sigpep_I_arch"/>
    <property type="match status" value="1"/>
</dbReference>
<name>A0A8C6SGN0_9GOBI</name>
<keyword evidence="7" id="KW-0812">Transmembrane</keyword>
<dbReference type="PANTHER" id="PTHR10806">
    <property type="entry name" value="SIGNAL PEPTIDASE COMPLEX CATALYTIC SUBUNIT SEC11"/>
    <property type="match status" value="1"/>
</dbReference>
<reference evidence="11" key="2">
    <citation type="submission" date="2025-09" db="UniProtKB">
        <authorList>
            <consortium name="Ensembl"/>
        </authorList>
    </citation>
    <scope>IDENTIFICATION</scope>
</reference>
<dbReference type="Ensembl" id="ENSNMLT00000006861.1">
    <property type="protein sequence ID" value="ENSNMLP00000005983.1"/>
    <property type="gene ID" value="ENSNMLG00000004402.1"/>
</dbReference>
<evidence type="ECO:0000256" key="2">
    <source>
        <dbReference type="ARBA" id="ARBA00004648"/>
    </source>
</evidence>
<dbReference type="Proteomes" id="UP000694523">
    <property type="component" value="Unplaced"/>
</dbReference>
<dbReference type="PANTHER" id="PTHR10806:SF6">
    <property type="entry name" value="SIGNAL PEPTIDASE COMPLEX CATALYTIC SUBUNIT SEC11"/>
    <property type="match status" value="1"/>
</dbReference>
<evidence type="ECO:0000256" key="3">
    <source>
        <dbReference type="ARBA" id="ARBA00011035"/>
    </source>
</evidence>
<evidence type="ECO:0000256" key="9">
    <source>
        <dbReference type="ARBA" id="ARBA00023136"/>
    </source>
</evidence>
<dbReference type="GO" id="GO:0009003">
    <property type="term" value="F:signal peptidase activity"/>
    <property type="evidence" value="ECO:0007669"/>
    <property type="project" value="UniProtKB-EC"/>
</dbReference>
<keyword evidence="8" id="KW-1133">Transmembrane helix</keyword>
<dbReference type="EC" id="3.4.21.89" evidence="4"/>
<evidence type="ECO:0000256" key="5">
    <source>
        <dbReference type="ARBA" id="ARBA00019685"/>
    </source>
</evidence>
<dbReference type="GO" id="GO:0005787">
    <property type="term" value="C:signal peptidase complex"/>
    <property type="evidence" value="ECO:0007669"/>
    <property type="project" value="TreeGrafter"/>
</dbReference>
<evidence type="ECO:0000256" key="7">
    <source>
        <dbReference type="ARBA" id="ARBA00022692"/>
    </source>
</evidence>
<comment type="function">
    <text evidence="10">Catalytic component of the signal peptidase complex (SPC) which catalyzes the cleavage of N-terminal signal sequences from nascent proteins as they are translocated into the lumen of the endoplasmic reticulum. Specifically cleaves N-terminal signal peptides that contain a hydrophobic alpha-helix (h-region) shorter than 18-20 amino acids.</text>
</comment>
<evidence type="ECO:0000313" key="12">
    <source>
        <dbReference type="Proteomes" id="UP000694523"/>
    </source>
</evidence>
<organism evidence="11 12">
    <name type="scientific">Neogobius melanostomus</name>
    <name type="common">round goby</name>
    <dbReference type="NCBI Taxonomy" id="47308"/>
    <lineage>
        <taxon>Eukaryota</taxon>
        <taxon>Metazoa</taxon>
        <taxon>Chordata</taxon>
        <taxon>Craniata</taxon>
        <taxon>Vertebrata</taxon>
        <taxon>Euteleostomi</taxon>
        <taxon>Actinopterygii</taxon>
        <taxon>Neopterygii</taxon>
        <taxon>Teleostei</taxon>
        <taxon>Neoteleostei</taxon>
        <taxon>Acanthomorphata</taxon>
        <taxon>Gobiaria</taxon>
        <taxon>Gobiiformes</taxon>
        <taxon>Gobioidei</taxon>
        <taxon>Gobiidae</taxon>
        <taxon>Benthophilinae</taxon>
        <taxon>Neogobiini</taxon>
        <taxon>Neogobius</taxon>
    </lineage>
</organism>
<comment type="subcellular location">
    <subcellularLocation>
        <location evidence="2">Endoplasmic reticulum membrane</location>
        <topology evidence="2">Single-pass type II membrane protein</topology>
    </subcellularLocation>
</comment>
<evidence type="ECO:0000313" key="11">
    <source>
        <dbReference type="Ensembl" id="ENSNMLP00000005983.1"/>
    </source>
</evidence>
<keyword evidence="12" id="KW-1185">Reference proteome</keyword>
<dbReference type="InterPro" id="IPR019533">
    <property type="entry name" value="Peptidase_S26"/>
</dbReference>
<dbReference type="InterPro" id="IPR036286">
    <property type="entry name" value="LexA/Signal_pep-like_sf"/>
</dbReference>
<reference evidence="11" key="1">
    <citation type="submission" date="2025-08" db="UniProtKB">
        <authorList>
            <consortium name="Ensembl"/>
        </authorList>
    </citation>
    <scope>IDENTIFICATION</scope>
</reference>
<dbReference type="AlphaFoldDB" id="A0A8C6SGN0"/>
<dbReference type="CDD" id="cd06530">
    <property type="entry name" value="S26_SPase_I"/>
    <property type="match status" value="1"/>
</dbReference>
<dbReference type="GO" id="GO:0006465">
    <property type="term" value="P:signal peptide processing"/>
    <property type="evidence" value="ECO:0007669"/>
    <property type="project" value="InterPro"/>
</dbReference>
<comment type="similarity">
    <text evidence="3">Belongs to the peptidase S26B family.</text>
</comment>
<comment type="catalytic activity">
    <reaction evidence="1">
        <text>Cleavage of hydrophobic, N-terminal signal or leader sequences from secreted and periplasmic proteins.</text>
        <dbReference type="EC" id="3.4.21.89"/>
    </reaction>
</comment>
<evidence type="ECO:0000256" key="1">
    <source>
        <dbReference type="ARBA" id="ARBA00000677"/>
    </source>
</evidence>
<proteinExistence type="inferred from homology"/>
<accession>A0A8C6SGN0</accession>
<evidence type="ECO:0000256" key="4">
    <source>
        <dbReference type="ARBA" id="ARBA00013208"/>
    </source>
</evidence>
<evidence type="ECO:0000256" key="6">
    <source>
        <dbReference type="ARBA" id="ARBA00021755"/>
    </source>
</evidence>
<sequence>MEPGIKRGDVLFASNSWLYPIKVGDVIMFRTKARKNPIVHRVVKSRQNGEYVYLTKGDKNDFDDSHRIYEPGQRWLEKEDVLARVFWSVLAHPSIHPFSSGTTRDTVERFLQIHKAHVDWLGELPRTLEHPM</sequence>
<dbReference type="InterPro" id="IPR001733">
    <property type="entry name" value="Peptidase_S26B"/>
</dbReference>
<keyword evidence="9" id="KW-0472">Membrane</keyword>